<dbReference type="Proteomes" id="UP000199435">
    <property type="component" value="Unassembled WGS sequence"/>
</dbReference>
<dbReference type="EMBL" id="FMAH01000015">
    <property type="protein sequence ID" value="SCB28933.1"/>
    <property type="molecule type" value="Genomic_DNA"/>
</dbReference>
<dbReference type="OrthoDB" id="7875733at2"/>
<keyword evidence="2" id="KW-1185">Reference proteome</keyword>
<evidence type="ECO:0000313" key="1">
    <source>
        <dbReference type="EMBL" id="SCB28933.1"/>
    </source>
</evidence>
<accession>A0A1C3VMA7</accession>
<reference evidence="2" key="1">
    <citation type="submission" date="2016-08" db="EMBL/GenBank/DDBJ databases">
        <authorList>
            <person name="Varghese N."/>
            <person name="Submissions Spin"/>
        </authorList>
    </citation>
    <scope>NUCLEOTIDE SEQUENCE [LARGE SCALE GENOMIC DNA]</scope>
    <source>
        <strain evidence="2">HAMBI 2971</strain>
    </source>
</reference>
<dbReference type="AlphaFoldDB" id="A0A1C3VMA7"/>
<organism evidence="1 2">
    <name type="scientific">Rhizobium miluonense</name>
    <dbReference type="NCBI Taxonomy" id="411945"/>
    <lineage>
        <taxon>Bacteria</taxon>
        <taxon>Pseudomonadati</taxon>
        <taxon>Pseudomonadota</taxon>
        <taxon>Alphaproteobacteria</taxon>
        <taxon>Hyphomicrobiales</taxon>
        <taxon>Rhizobiaceae</taxon>
        <taxon>Rhizobium/Agrobacterium group</taxon>
        <taxon>Rhizobium</taxon>
    </lineage>
</organism>
<protein>
    <submittedName>
        <fullName evidence="1">Uncharacterized protein</fullName>
    </submittedName>
</protein>
<name>A0A1C3VMA7_9HYPH</name>
<dbReference type="STRING" id="411945.GA0061102_101543"/>
<sequence length="321" mass="34696">MGEVYDFPTTRSSGAPREIAAAATSGVDLLIGAEAFPRAMLLLARSFIAEHETSPRVAALFATQQRWLLYHTALACHFRAAASGRRGLTRRAFANVALQHGIASRNTAHAFFDEVLKYDVIRLADDAADGLTGQVVPSPAALSMLIQWYAVHFEALDLVDGGHRAVRFLGHPESMLACMQPGVADVLLSSPEMRIPRPLSATFTWADAGGLLMDRLVVGIGPERLPEQNRYLTDVNAISHLARSSGLSRAHTSRKLSAAESIGCMGWSGRRGHSPIWISRGFYEQYARAQACKLLILNNAFEEASAAIAFASDKHAVAGES</sequence>
<gene>
    <name evidence="1" type="ORF">GA0061102_101543</name>
</gene>
<proteinExistence type="predicted"/>
<evidence type="ECO:0000313" key="2">
    <source>
        <dbReference type="Proteomes" id="UP000199435"/>
    </source>
</evidence>